<evidence type="ECO:0000313" key="2">
    <source>
        <dbReference type="Proteomes" id="UP001597568"/>
    </source>
</evidence>
<name>A0ABW5XZF6_9BACL</name>
<gene>
    <name evidence="1" type="ORF">ACFSY7_08155</name>
</gene>
<keyword evidence="1" id="KW-0946">Virion</keyword>
<reference evidence="2" key="1">
    <citation type="journal article" date="2019" name="Int. J. Syst. Evol. Microbiol.">
        <title>The Global Catalogue of Microorganisms (GCM) 10K type strain sequencing project: providing services to taxonomists for standard genome sequencing and annotation.</title>
        <authorList>
            <consortium name="The Broad Institute Genomics Platform"/>
            <consortium name="The Broad Institute Genome Sequencing Center for Infectious Disease"/>
            <person name="Wu L."/>
            <person name="Ma J."/>
        </authorList>
    </citation>
    <scope>NUCLEOTIDE SEQUENCE [LARGE SCALE GENOMIC DNA]</scope>
    <source>
        <strain evidence="2">KCTC 33522</strain>
    </source>
</reference>
<organism evidence="1 2">
    <name type="scientific">Kurthia populi</name>
    <dbReference type="NCBI Taxonomy" id="1562132"/>
    <lineage>
        <taxon>Bacteria</taxon>
        <taxon>Bacillati</taxon>
        <taxon>Bacillota</taxon>
        <taxon>Bacilli</taxon>
        <taxon>Bacillales</taxon>
        <taxon>Caryophanaceae</taxon>
        <taxon>Kurthia</taxon>
    </lineage>
</organism>
<evidence type="ECO:0000313" key="1">
    <source>
        <dbReference type="EMBL" id="MFD2868469.1"/>
    </source>
</evidence>
<dbReference type="Proteomes" id="UP001597568">
    <property type="component" value="Unassembled WGS sequence"/>
</dbReference>
<sequence>MAINNFIPTIWSARLLENLQNTLVFGQAGVMNTDYEGEISACGDTVKINNIGAVSIGDYTKNGTITDAEELTDATRNLVINQAKYFNFKIDDIDKIQQNPKLMDAAMKEAAYGLANTADKHYASQYVEAAANNLIGTDAAPIAVTKETAYDYLVDLSTKLDEANVPADGRWVIVPPFYEGLLLKDSRFVAAGTSTTDDRLANGLVGRAAGFNILKSNNAPKVTVADGAAEENFKVIAGHQIAWSRAEQAKNAEAYRPENSFSDALKGLHLYGSKVVRPEALAVLSVKRPS</sequence>
<proteinExistence type="predicted"/>
<dbReference type="RefSeq" id="WP_380147521.1">
    <property type="nucleotide sequence ID" value="NZ_JBHUOR010000041.1"/>
</dbReference>
<accession>A0ABW5XZF6</accession>
<protein>
    <submittedName>
        <fullName evidence="1">P22 coat protein - protein 5 domain protein</fullName>
    </submittedName>
</protein>
<keyword evidence="2" id="KW-1185">Reference proteome</keyword>
<keyword evidence="1" id="KW-0167">Capsid protein</keyword>
<comment type="caution">
    <text evidence="1">The sequence shown here is derived from an EMBL/GenBank/DDBJ whole genome shotgun (WGS) entry which is preliminary data.</text>
</comment>
<dbReference type="EMBL" id="JBHUOR010000041">
    <property type="protein sequence ID" value="MFD2868469.1"/>
    <property type="molecule type" value="Genomic_DNA"/>
</dbReference>